<name>A0ABT7SQL5_9GAMM</name>
<dbReference type="Proteomes" id="UP001241056">
    <property type="component" value="Unassembled WGS sequence"/>
</dbReference>
<feature type="transmembrane region" description="Helical" evidence="6">
    <location>
        <begin position="155"/>
        <end position="174"/>
    </location>
</feature>
<dbReference type="EMBL" id="JAUCDY010000011">
    <property type="protein sequence ID" value="MDM7858488.1"/>
    <property type="molecule type" value="Genomic_DNA"/>
</dbReference>
<accession>A0ABT7SQL5</accession>
<evidence type="ECO:0000313" key="7">
    <source>
        <dbReference type="EMBL" id="MDM7858488.1"/>
    </source>
</evidence>
<reference evidence="7 8" key="1">
    <citation type="submission" date="2023-06" db="EMBL/GenBank/DDBJ databases">
        <title>Thiopseudomonas sp. CY1220 draft genome sequence.</title>
        <authorList>
            <person name="Zhao G."/>
            <person name="An M."/>
        </authorList>
    </citation>
    <scope>NUCLEOTIDE SEQUENCE [LARGE SCALE GENOMIC DNA]</scope>
    <source>
        <strain evidence="7 8">CY1220</strain>
    </source>
</reference>
<organism evidence="7 8">
    <name type="scientific">Thiopseudomonas acetoxidans</name>
    <dbReference type="NCBI Taxonomy" id="3041622"/>
    <lineage>
        <taxon>Bacteria</taxon>
        <taxon>Pseudomonadati</taxon>
        <taxon>Pseudomonadota</taxon>
        <taxon>Gammaproteobacteria</taxon>
        <taxon>Pseudomonadales</taxon>
        <taxon>Pseudomonadaceae</taxon>
        <taxon>Thiopseudomonas</taxon>
    </lineage>
</organism>
<dbReference type="Pfam" id="PF03706">
    <property type="entry name" value="LPG_synthase_TM"/>
    <property type="match status" value="1"/>
</dbReference>
<evidence type="ECO:0000313" key="8">
    <source>
        <dbReference type="Proteomes" id="UP001241056"/>
    </source>
</evidence>
<keyword evidence="3 6" id="KW-0812">Transmembrane</keyword>
<dbReference type="InterPro" id="IPR022791">
    <property type="entry name" value="L-PG_synthase/AglD"/>
</dbReference>
<gene>
    <name evidence="7" type="ORF">QEZ41_09410</name>
</gene>
<feature type="transmembrane region" description="Helical" evidence="6">
    <location>
        <begin position="86"/>
        <end position="104"/>
    </location>
</feature>
<dbReference type="RefSeq" id="WP_289411208.1">
    <property type="nucleotide sequence ID" value="NZ_JAUCDY010000011.1"/>
</dbReference>
<feature type="transmembrane region" description="Helical" evidence="6">
    <location>
        <begin position="43"/>
        <end position="65"/>
    </location>
</feature>
<evidence type="ECO:0000256" key="4">
    <source>
        <dbReference type="ARBA" id="ARBA00022989"/>
    </source>
</evidence>
<feature type="transmembrane region" description="Helical" evidence="6">
    <location>
        <begin position="228"/>
        <end position="250"/>
    </location>
</feature>
<feature type="transmembrane region" description="Helical" evidence="6">
    <location>
        <begin position="194"/>
        <end position="216"/>
    </location>
</feature>
<protein>
    <submittedName>
        <fullName evidence="7">Lysylphosphatidylglycerol synthase domain-containing protein</fullName>
    </submittedName>
</protein>
<keyword evidence="2" id="KW-1003">Cell membrane</keyword>
<keyword evidence="5 6" id="KW-0472">Membrane</keyword>
<evidence type="ECO:0000256" key="3">
    <source>
        <dbReference type="ARBA" id="ARBA00022692"/>
    </source>
</evidence>
<evidence type="ECO:0000256" key="1">
    <source>
        <dbReference type="ARBA" id="ARBA00004651"/>
    </source>
</evidence>
<evidence type="ECO:0000256" key="5">
    <source>
        <dbReference type="ARBA" id="ARBA00023136"/>
    </source>
</evidence>
<sequence length="297" mass="32318">MLKINRKYFALVVSLLLLIAAMAGFDGLDDVSANLALFRPGTLLTVAGLFLGTVLLSFVRIWIIFRDFGHDIAFYPVAKACMAGNIGALFFIPVFGQIAGRQIYLEQLGVTAIENSAASGYERVLAGGVSAVFAISGFIYIYDFQLAENTAITDLVMFLVAPLIALVVFVKWIMNEQEKQVLRTLLSWGAIFRLFRVTLIVTAGMILMMLCFAQMFSSILPGADPWQLVSIAFIVSFLASLPISFGGWGLRELSSMFFVAYLGGSAEAGFVASLFIGLISIGIVLLFYPILLLGKGR</sequence>
<evidence type="ECO:0000256" key="2">
    <source>
        <dbReference type="ARBA" id="ARBA00022475"/>
    </source>
</evidence>
<comment type="subcellular location">
    <subcellularLocation>
        <location evidence="1">Cell membrane</location>
        <topology evidence="1">Multi-pass membrane protein</topology>
    </subcellularLocation>
</comment>
<comment type="caution">
    <text evidence="7">The sequence shown here is derived from an EMBL/GenBank/DDBJ whole genome shotgun (WGS) entry which is preliminary data.</text>
</comment>
<keyword evidence="4 6" id="KW-1133">Transmembrane helix</keyword>
<keyword evidence="8" id="KW-1185">Reference proteome</keyword>
<proteinExistence type="predicted"/>
<evidence type="ECO:0000256" key="6">
    <source>
        <dbReference type="SAM" id="Phobius"/>
    </source>
</evidence>
<feature type="transmembrane region" description="Helical" evidence="6">
    <location>
        <begin position="270"/>
        <end position="293"/>
    </location>
</feature>
<feature type="transmembrane region" description="Helical" evidence="6">
    <location>
        <begin position="124"/>
        <end position="143"/>
    </location>
</feature>